<evidence type="ECO:0008006" key="4">
    <source>
        <dbReference type="Google" id="ProtNLM"/>
    </source>
</evidence>
<dbReference type="InterPro" id="IPR025990">
    <property type="entry name" value="zinc_ribbon_bacterial"/>
</dbReference>
<evidence type="ECO:0000313" key="2">
    <source>
        <dbReference type="EMBL" id="GLC27883.1"/>
    </source>
</evidence>
<evidence type="ECO:0000256" key="1">
    <source>
        <dbReference type="SAM" id="MobiDB-lite"/>
    </source>
</evidence>
<protein>
    <recommendedName>
        <fullName evidence="4">CPXCG motif-containing cysteine-rich protein</fullName>
    </recommendedName>
</protein>
<keyword evidence="3" id="KW-1185">Reference proteome</keyword>
<comment type="caution">
    <text evidence="2">The sequence shown here is derived from an EMBL/GenBank/DDBJ whole genome shotgun (WGS) entry which is preliminary data.</text>
</comment>
<reference evidence="2" key="1">
    <citation type="submission" date="2022-08" db="EMBL/GenBank/DDBJ databases">
        <title>Draft genome sequencing of Roseisolibacter agri AW1220.</title>
        <authorList>
            <person name="Tobiishi Y."/>
            <person name="Tonouchi A."/>
        </authorList>
    </citation>
    <scope>NUCLEOTIDE SEQUENCE</scope>
    <source>
        <strain evidence="2">AW1220</strain>
    </source>
</reference>
<dbReference type="Proteomes" id="UP001161325">
    <property type="component" value="Unassembled WGS sequence"/>
</dbReference>
<organism evidence="2 3">
    <name type="scientific">Roseisolibacter agri</name>
    <dbReference type="NCBI Taxonomy" id="2014610"/>
    <lineage>
        <taxon>Bacteria</taxon>
        <taxon>Pseudomonadati</taxon>
        <taxon>Gemmatimonadota</taxon>
        <taxon>Gemmatimonadia</taxon>
        <taxon>Gemmatimonadales</taxon>
        <taxon>Gemmatimonadaceae</taxon>
        <taxon>Roseisolibacter</taxon>
    </lineage>
</organism>
<dbReference type="EMBL" id="BRXS01000007">
    <property type="protein sequence ID" value="GLC27883.1"/>
    <property type="molecule type" value="Genomic_DNA"/>
</dbReference>
<dbReference type="Pfam" id="PF14255">
    <property type="entry name" value="Zn_ribbon_21"/>
    <property type="match status" value="1"/>
</dbReference>
<sequence length="126" mass="13715">MPRDAFDLRDRHDDPDDRDLFDDPDADALSDDEDEDGDGSDDRDEDPDDVAALDEEFPLGDGVADTQAEVFCPYCGEPNEVALDPGGGGFQEYVEDCQVCCQPWRVFVSYQEDGSASVGVEPADGS</sequence>
<feature type="compositionally biased region" description="Acidic residues" evidence="1">
    <location>
        <begin position="16"/>
        <end position="49"/>
    </location>
</feature>
<dbReference type="RefSeq" id="WP_284352312.1">
    <property type="nucleotide sequence ID" value="NZ_BRXS01000007.1"/>
</dbReference>
<dbReference type="AlphaFoldDB" id="A0AA37VCN1"/>
<feature type="region of interest" description="Disordered" evidence="1">
    <location>
        <begin position="1"/>
        <end position="49"/>
    </location>
</feature>
<gene>
    <name evidence="2" type="ORF">rosag_43960</name>
</gene>
<name>A0AA37VCN1_9BACT</name>
<evidence type="ECO:0000313" key="3">
    <source>
        <dbReference type="Proteomes" id="UP001161325"/>
    </source>
</evidence>
<accession>A0AA37VCN1</accession>
<feature type="compositionally biased region" description="Basic and acidic residues" evidence="1">
    <location>
        <begin position="1"/>
        <end position="15"/>
    </location>
</feature>
<proteinExistence type="predicted"/>